<keyword evidence="4" id="KW-1185">Reference proteome</keyword>
<accession>A0AAN9FM50</accession>
<protein>
    <submittedName>
        <fullName evidence="3">Uncharacterized protein</fullName>
    </submittedName>
</protein>
<evidence type="ECO:0000256" key="2">
    <source>
        <dbReference type="SAM" id="SignalP"/>
    </source>
</evidence>
<feature type="chain" id="PRO_5042830159" evidence="2">
    <location>
        <begin position="23"/>
        <end position="190"/>
    </location>
</feature>
<keyword evidence="2" id="KW-0732">Signal</keyword>
<comment type="caution">
    <text evidence="3">The sequence shown here is derived from an EMBL/GenBank/DDBJ whole genome shotgun (WGS) entry which is preliminary data.</text>
</comment>
<proteinExistence type="predicted"/>
<evidence type="ECO:0000313" key="3">
    <source>
        <dbReference type="EMBL" id="KAK7277761.1"/>
    </source>
</evidence>
<evidence type="ECO:0000256" key="1">
    <source>
        <dbReference type="SAM" id="MobiDB-lite"/>
    </source>
</evidence>
<name>A0AAN9FM50_CLITE</name>
<organism evidence="3 4">
    <name type="scientific">Clitoria ternatea</name>
    <name type="common">Butterfly pea</name>
    <dbReference type="NCBI Taxonomy" id="43366"/>
    <lineage>
        <taxon>Eukaryota</taxon>
        <taxon>Viridiplantae</taxon>
        <taxon>Streptophyta</taxon>
        <taxon>Embryophyta</taxon>
        <taxon>Tracheophyta</taxon>
        <taxon>Spermatophyta</taxon>
        <taxon>Magnoliopsida</taxon>
        <taxon>eudicotyledons</taxon>
        <taxon>Gunneridae</taxon>
        <taxon>Pentapetalae</taxon>
        <taxon>rosids</taxon>
        <taxon>fabids</taxon>
        <taxon>Fabales</taxon>
        <taxon>Fabaceae</taxon>
        <taxon>Papilionoideae</taxon>
        <taxon>50 kb inversion clade</taxon>
        <taxon>NPAAA clade</taxon>
        <taxon>indigoferoid/millettioid clade</taxon>
        <taxon>Phaseoleae</taxon>
        <taxon>Clitoria</taxon>
    </lineage>
</organism>
<dbReference type="AlphaFoldDB" id="A0AAN9FM50"/>
<reference evidence="3 4" key="1">
    <citation type="submission" date="2024-01" db="EMBL/GenBank/DDBJ databases">
        <title>The genomes of 5 underutilized Papilionoideae crops provide insights into root nodulation and disease resistance.</title>
        <authorList>
            <person name="Yuan L."/>
        </authorList>
    </citation>
    <scope>NUCLEOTIDE SEQUENCE [LARGE SCALE GENOMIC DNA]</scope>
    <source>
        <strain evidence="3">LY-2023</strain>
        <tissue evidence="3">Leaf</tissue>
    </source>
</reference>
<dbReference type="EMBL" id="JAYKXN010000006">
    <property type="protein sequence ID" value="KAK7277761.1"/>
    <property type="molecule type" value="Genomic_DNA"/>
</dbReference>
<feature type="region of interest" description="Disordered" evidence="1">
    <location>
        <begin position="134"/>
        <end position="190"/>
    </location>
</feature>
<evidence type="ECO:0000313" key="4">
    <source>
        <dbReference type="Proteomes" id="UP001359559"/>
    </source>
</evidence>
<gene>
    <name evidence="3" type="ORF">RJT34_22778</name>
</gene>
<feature type="compositionally biased region" description="Low complexity" evidence="1">
    <location>
        <begin position="158"/>
        <end position="177"/>
    </location>
</feature>
<sequence>MHRNQVCAYLLLRHLSLATCLGREYTLLTCSPKVQIIAMLLALLEMGCSFSVAIGEMAAKYDADNLPEGKLRNLRMSLFPQEAKKEFTYKDRTSPLHKYRPRRCLRAGRHKPPRPYPVSPGLLRANDRPPVFWTRVRRPDPVSPSLTTPLKPPTRARPTSASSTPDAASLSPVSLLSLPPPLSPPLFFSS</sequence>
<feature type="signal peptide" evidence="2">
    <location>
        <begin position="1"/>
        <end position="22"/>
    </location>
</feature>
<dbReference type="Proteomes" id="UP001359559">
    <property type="component" value="Unassembled WGS sequence"/>
</dbReference>